<name>A0ABT9SDZ2_9BURK</name>
<dbReference type="EMBL" id="JAUSRO010000018">
    <property type="protein sequence ID" value="MDP9902420.1"/>
    <property type="molecule type" value="Genomic_DNA"/>
</dbReference>
<sequence length="219" mass="24485">MKQKCNHVIFSDNLCKSAAVAKRYTQVRMDEEELNAKVKAFKSANPPDAKARLEWLRPTILGFYLDGYTKRRTFEFLSSEGLVSCSLLGFYRWIAKHMDLEAEARAHLAAMAGGSSDRETTAKPVRQNDTTAKQGDGSPGTREISVDTGFKKPTLSTTQQTPVKSTHDKAKPDDEERRRMVKLADEALADMERNSLGATSDRVLARLKQRDKDSGERDG</sequence>
<dbReference type="RefSeq" id="WP_307692166.1">
    <property type="nucleotide sequence ID" value="NZ_JAUSRO010000018.1"/>
</dbReference>
<feature type="compositionally biased region" description="Basic and acidic residues" evidence="1">
    <location>
        <begin position="165"/>
        <end position="178"/>
    </location>
</feature>
<reference evidence="2 3" key="1">
    <citation type="submission" date="2023-07" db="EMBL/GenBank/DDBJ databases">
        <title>Sorghum-associated microbial communities from plants grown in Nebraska, USA.</title>
        <authorList>
            <person name="Schachtman D."/>
        </authorList>
    </citation>
    <scope>NUCLEOTIDE SEQUENCE [LARGE SCALE GENOMIC DNA]</scope>
    <source>
        <strain evidence="2 3">DS1607</strain>
    </source>
</reference>
<proteinExistence type="predicted"/>
<dbReference type="Proteomes" id="UP001226867">
    <property type="component" value="Unassembled WGS sequence"/>
</dbReference>
<feature type="compositionally biased region" description="Basic and acidic residues" evidence="1">
    <location>
        <begin position="208"/>
        <end position="219"/>
    </location>
</feature>
<evidence type="ECO:0000313" key="2">
    <source>
        <dbReference type="EMBL" id="MDP9902420.1"/>
    </source>
</evidence>
<protein>
    <submittedName>
        <fullName evidence="2">Uncharacterized protein</fullName>
    </submittedName>
</protein>
<evidence type="ECO:0000313" key="3">
    <source>
        <dbReference type="Proteomes" id="UP001226867"/>
    </source>
</evidence>
<organism evidence="2 3">
    <name type="scientific">Variovorax ginsengisoli</name>
    <dbReference type="NCBI Taxonomy" id="363844"/>
    <lineage>
        <taxon>Bacteria</taxon>
        <taxon>Pseudomonadati</taxon>
        <taxon>Pseudomonadota</taxon>
        <taxon>Betaproteobacteria</taxon>
        <taxon>Burkholderiales</taxon>
        <taxon>Comamonadaceae</taxon>
        <taxon>Variovorax</taxon>
    </lineage>
</organism>
<feature type="region of interest" description="Disordered" evidence="1">
    <location>
        <begin position="190"/>
        <end position="219"/>
    </location>
</feature>
<gene>
    <name evidence="2" type="ORF">J2W36_004697</name>
</gene>
<accession>A0ABT9SDZ2</accession>
<comment type="caution">
    <text evidence="2">The sequence shown here is derived from an EMBL/GenBank/DDBJ whole genome shotgun (WGS) entry which is preliminary data.</text>
</comment>
<keyword evidence="3" id="KW-1185">Reference proteome</keyword>
<feature type="compositionally biased region" description="Polar residues" evidence="1">
    <location>
        <begin position="154"/>
        <end position="164"/>
    </location>
</feature>
<feature type="region of interest" description="Disordered" evidence="1">
    <location>
        <begin position="111"/>
        <end position="178"/>
    </location>
</feature>
<evidence type="ECO:0000256" key="1">
    <source>
        <dbReference type="SAM" id="MobiDB-lite"/>
    </source>
</evidence>